<evidence type="ECO:0000313" key="2">
    <source>
        <dbReference type="Proteomes" id="UP001424741"/>
    </source>
</evidence>
<evidence type="ECO:0000313" key="1">
    <source>
        <dbReference type="EMBL" id="GAA5497210.1"/>
    </source>
</evidence>
<sequence length="74" mass="8853">MCSSKDQVISEFEQLVSRILEADDDNRSLIISLLQQKDYRRAFITWDKITTDRKIILSVADKKVDENFYWSFLY</sequence>
<comment type="caution">
    <text evidence="1">The sequence shown here is derived from an EMBL/GenBank/DDBJ whole genome shotgun (WGS) entry which is preliminary data.</text>
</comment>
<keyword evidence="2" id="KW-1185">Reference proteome</keyword>
<accession>A0ABP9V5F0</accession>
<organism evidence="1 2">
    <name type="scientific">Rubritalea halochordaticola</name>
    <dbReference type="NCBI Taxonomy" id="714537"/>
    <lineage>
        <taxon>Bacteria</taxon>
        <taxon>Pseudomonadati</taxon>
        <taxon>Verrucomicrobiota</taxon>
        <taxon>Verrucomicrobiia</taxon>
        <taxon>Verrucomicrobiales</taxon>
        <taxon>Rubritaleaceae</taxon>
        <taxon>Rubritalea</taxon>
    </lineage>
</organism>
<protein>
    <submittedName>
        <fullName evidence="1">Uncharacterized protein</fullName>
    </submittedName>
</protein>
<name>A0ABP9V5F0_9BACT</name>
<reference evidence="1 2" key="1">
    <citation type="submission" date="2024-02" db="EMBL/GenBank/DDBJ databases">
        <title>Rubritalea halochordaticola NBRC 107102.</title>
        <authorList>
            <person name="Ichikawa N."/>
            <person name="Katano-Makiyama Y."/>
            <person name="Hidaka K."/>
        </authorList>
    </citation>
    <scope>NUCLEOTIDE SEQUENCE [LARGE SCALE GENOMIC DNA]</scope>
    <source>
        <strain evidence="1 2">NBRC 107102</strain>
    </source>
</reference>
<dbReference type="EMBL" id="BAABRL010000013">
    <property type="protein sequence ID" value="GAA5497210.1"/>
    <property type="molecule type" value="Genomic_DNA"/>
</dbReference>
<dbReference type="Proteomes" id="UP001424741">
    <property type="component" value="Unassembled WGS sequence"/>
</dbReference>
<proteinExistence type="predicted"/>
<gene>
    <name evidence="1" type="ORF">Rhal01_03403</name>
</gene>